<gene>
    <name evidence="8" type="ORF">PRUPE_1G272800</name>
</gene>
<evidence type="ECO:0000313" key="8">
    <source>
        <dbReference type="EMBL" id="ONI30790.1"/>
    </source>
</evidence>
<evidence type="ECO:0000256" key="2">
    <source>
        <dbReference type="ARBA" id="ARBA00022499"/>
    </source>
</evidence>
<dbReference type="SUPFAM" id="SSF46785">
    <property type="entry name" value="Winged helix' DNA-binding domain"/>
    <property type="match status" value="1"/>
</dbReference>
<keyword evidence="4" id="KW-0832">Ubl conjugation</keyword>
<dbReference type="Pfam" id="PF00888">
    <property type="entry name" value="Cullin"/>
    <property type="match status" value="1"/>
</dbReference>
<reference evidence="8 9" key="1">
    <citation type="journal article" date="2013" name="Nat. Genet.">
        <title>The high-quality draft genome of peach (Prunus persica) identifies unique patterns of genetic diversity, domestication and genome evolution.</title>
        <authorList>
            <consortium name="International Peach Genome Initiative"/>
            <person name="Verde I."/>
            <person name="Abbott A.G."/>
            <person name="Scalabrin S."/>
            <person name="Jung S."/>
            <person name="Shu S."/>
            <person name="Marroni F."/>
            <person name="Zhebentyayeva T."/>
            <person name="Dettori M.T."/>
            <person name="Grimwood J."/>
            <person name="Cattonaro F."/>
            <person name="Zuccolo A."/>
            <person name="Rossini L."/>
            <person name="Jenkins J."/>
            <person name="Vendramin E."/>
            <person name="Meisel L.A."/>
            <person name="Decroocq V."/>
            <person name="Sosinski B."/>
            <person name="Prochnik S."/>
            <person name="Mitros T."/>
            <person name="Policriti A."/>
            <person name="Cipriani G."/>
            <person name="Dondini L."/>
            <person name="Ficklin S."/>
            <person name="Goodstein D.M."/>
            <person name="Xuan P."/>
            <person name="Del Fabbro C."/>
            <person name="Aramini V."/>
            <person name="Copetti D."/>
            <person name="Gonzalez S."/>
            <person name="Horner D.S."/>
            <person name="Falchi R."/>
            <person name="Lucas S."/>
            <person name="Mica E."/>
            <person name="Maldonado J."/>
            <person name="Lazzari B."/>
            <person name="Bielenberg D."/>
            <person name="Pirona R."/>
            <person name="Miculan M."/>
            <person name="Barakat A."/>
            <person name="Testolin R."/>
            <person name="Stella A."/>
            <person name="Tartarini S."/>
            <person name="Tonutti P."/>
            <person name="Arus P."/>
            <person name="Orellana A."/>
            <person name="Wells C."/>
            <person name="Main D."/>
            <person name="Vizzotto G."/>
            <person name="Silva H."/>
            <person name="Salamini F."/>
            <person name="Schmutz J."/>
            <person name="Morgante M."/>
            <person name="Rokhsar D.S."/>
        </authorList>
    </citation>
    <scope>NUCLEOTIDE SEQUENCE [LARGE SCALE GENOMIC DNA]</scope>
    <source>
        <strain evidence="9">cv. Nemared</strain>
    </source>
</reference>
<comment type="similarity">
    <text evidence="1 5 6">Belongs to the cullin family.</text>
</comment>
<dbReference type="FunFam" id="3.30.230.130:FF:000007">
    <property type="entry name" value="Cullin-3A like"/>
    <property type="match status" value="1"/>
</dbReference>
<dbReference type="InterPro" id="IPR036388">
    <property type="entry name" value="WH-like_DNA-bd_sf"/>
</dbReference>
<evidence type="ECO:0000256" key="4">
    <source>
        <dbReference type="ARBA" id="ARBA00022843"/>
    </source>
</evidence>
<dbReference type="SMR" id="M5XXF1"/>
<dbReference type="GO" id="GO:0016567">
    <property type="term" value="P:protein ubiquitination"/>
    <property type="evidence" value="ECO:0000318"/>
    <property type="project" value="GO_Central"/>
</dbReference>
<dbReference type="Gene3D" id="1.10.10.10">
    <property type="entry name" value="Winged helix-like DNA-binding domain superfamily/Winged helix DNA-binding domain"/>
    <property type="match status" value="1"/>
</dbReference>
<name>M5XXF1_PRUPE</name>
<dbReference type="EMBL" id="CM007651">
    <property type="protein sequence ID" value="ONI30790.1"/>
    <property type="molecule type" value="Genomic_DNA"/>
</dbReference>
<dbReference type="GO" id="GO:0006511">
    <property type="term" value="P:ubiquitin-dependent protein catabolic process"/>
    <property type="evidence" value="ECO:0007669"/>
    <property type="project" value="InterPro"/>
</dbReference>
<feature type="domain" description="Cullin family profile" evidence="7">
    <location>
        <begin position="374"/>
        <end position="601"/>
    </location>
</feature>
<dbReference type="STRING" id="3760.M5XXF1"/>
<dbReference type="OrthoDB" id="27073at2759"/>
<organism evidence="8 9">
    <name type="scientific">Prunus persica</name>
    <name type="common">Peach</name>
    <name type="synonym">Amygdalus persica</name>
    <dbReference type="NCBI Taxonomy" id="3760"/>
    <lineage>
        <taxon>Eukaryota</taxon>
        <taxon>Viridiplantae</taxon>
        <taxon>Streptophyta</taxon>
        <taxon>Embryophyta</taxon>
        <taxon>Tracheophyta</taxon>
        <taxon>Spermatophyta</taxon>
        <taxon>Magnoliopsida</taxon>
        <taxon>eudicotyledons</taxon>
        <taxon>Gunneridae</taxon>
        <taxon>Pentapetalae</taxon>
        <taxon>rosids</taxon>
        <taxon>fabids</taxon>
        <taxon>Rosales</taxon>
        <taxon>Rosaceae</taxon>
        <taxon>Amygdaloideae</taxon>
        <taxon>Amygdaleae</taxon>
        <taxon>Prunus</taxon>
    </lineage>
</organism>
<keyword evidence="9" id="KW-1185">Reference proteome</keyword>
<dbReference type="InterPro" id="IPR036390">
    <property type="entry name" value="WH_DNA-bd_sf"/>
</dbReference>
<evidence type="ECO:0000259" key="7">
    <source>
        <dbReference type="PROSITE" id="PS50069"/>
    </source>
</evidence>
<dbReference type="FunFam" id="1.20.1310.10:FF:000006">
    <property type="entry name" value="Cullin 3"/>
    <property type="match status" value="1"/>
</dbReference>
<dbReference type="HOGENOM" id="CLU_004747_7_1_1"/>
<dbReference type="FunFam" id="1.20.1310.10:FF:000001">
    <property type="entry name" value="Cullin 3"/>
    <property type="match status" value="1"/>
</dbReference>
<dbReference type="InterPro" id="IPR019559">
    <property type="entry name" value="Cullin_neddylation_domain"/>
</dbReference>
<dbReference type="FunFam" id="1.20.1310.10:FF:000005">
    <property type="entry name" value="Cullin 3"/>
    <property type="match status" value="1"/>
</dbReference>
<dbReference type="PANTHER" id="PTHR11932">
    <property type="entry name" value="CULLIN"/>
    <property type="match status" value="1"/>
</dbReference>
<accession>M5XXF1</accession>
<dbReference type="InterPro" id="IPR001373">
    <property type="entry name" value="Cullin_N"/>
</dbReference>
<evidence type="ECO:0000313" key="9">
    <source>
        <dbReference type="Proteomes" id="UP000006882"/>
    </source>
</evidence>
<dbReference type="SMART" id="SM00884">
    <property type="entry name" value="Cullin_Nedd8"/>
    <property type="match status" value="1"/>
</dbReference>
<evidence type="ECO:0000256" key="1">
    <source>
        <dbReference type="ARBA" id="ARBA00006019"/>
    </source>
</evidence>
<dbReference type="KEGG" id="pper:18789906"/>
<evidence type="ECO:0000256" key="6">
    <source>
        <dbReference type="RuleBase" id="RU003829"/>
    </source>
</evidence>
<dbReference type="SUPFAM" id="SSF75632">
    <property type="entry name" value="Cullin homology domain"/>
    <property type="match status" value="1"/>
</dbReference>
<dbReference type="Proteomes" id="UP000006882">
    <property type="component" value="Chromosome G1"/>
</dbReference>
<dbReference type="OMA" id="IFIFREE"/>
<keyword evidence="2" id="KW-1017">Isopeptide bond</keyword>
<dbReference type="InterPro" id="IPR045093">
    <property type="entry name" value="Cullin"/>
</dbReference>
<dbReference type="FunFam" id="1.20.1310.10:FF:000002">
    <property type="entry name" value="cullin-3 isoform X1"/>
    <property type="match status" value="1"/>
</dbReference>
<dbReference type="InterPro" id="IPR036317">
    <property type="entry name" value="Cullin_homology_sf"/>
</dbReference>
<sequence>MSNQKKRNFQIEAFKHRVVVDPKYADKTWKVLEHAIHEIYNHNASGLSFEELYRNAYNMVLHKFGEKLYSGLVTTMTSHLKEISKSIEAAQGGMFLEEMNRKWTDHNKALQMIRDILMYMDRTYIPSTQKTPVHELGLNLWRDNIIRSSKIQTRLLNTLLELVLRERTGEVIDRGLMRNIIKMLMDLGPSVYQEDFENPFLEVSAEFYRGESQKFIECCDCGDYLKKAERRLNEELDRVTHYLDARSEAKITNVVEKEMIANHMLRLVHMDNSGLVNMLLDDKYEDLGRMYNLFRRVSNGLSTIREVMTSHLRETGKQLVTDPERLKDPVEFVQRLLDEKDKYDSIIRLSFSNDKTFLNALNSSFEFFINLNNRSPEFISLFVDDKLRKGLKGVSEEDVEIILDKVMMLFRYLQEKDVFEKYYKQHLAKRLLSGKTVSDDAERSLIVKLKTECGYQFTSKLEGMFTDMKTSQDTIQGFYASHPELGDGPTLTVQVLTTGSWPTQPSVTCNLPSEMSALCEKFRSYYLGTHTGRRLSWQTNMGTADIKASFGKGQKHELNVSTYQMCVLMLFNNPERLSYKEIEQATEIPAVDLKRCLQSMACVKGKNVLRKEPMSKDIGEDDAFFVNDKFTSKLYKVKIGTVVAQKESEPEKQETRQRVEEDRKPQIEAAIVRIMKSRRALDHNNIISEVTKQLQSRFLANPTEIKKRIESLIERDFLERDSIDRKLYRYLA</sequence>
<protein>
    <recommendedName>
        <fullName evidence="7">Cullin family profile domain-containing protein</fullName>
    </recommendedName>
</protein>
<dbReference type="GO" id="GO:0031625">
    <property type="term" value="F:ubiquitin protein ligase binding"/>
    <property type="evidence" value="ECO:0000318"/>
    <property type="project" value="GO_Central"/>
</dbReference>
<dbReference type="SUPFAM" id="SSF74788">
    <property type="entry name" value="Cullin repeat-like"/>
    <property type="match status" value="1"/>
</dbReference>
<dbReference type="InterPro" id="IPR059120">
    <property type="entry name" value="Cullin-like_AB"/>
</dbReference>
<evidence type="ECO:0000256" key="5">
    <source>
        <dbReference type="PROSITE-ProRule" id="PRU00330"/>
    </source>
</evidence>
<dbReference type="Gene3D" id="1.20.1310.10">
    <property type="entry name" value="Cullin Repeats"/>
    <property type="match status" value="4"/>
</dbReference>
<keyword evidence="3" id="KW-0833">Ubl conjugation pathway</keyword>
<dbReference type="Pfam" id="PF26557">
    <property type="entry name" value="Cullin_AB"/>
    <property type="match status" value="1"/>
</dbReference>
<dbReference type="PROSITE" id="PS50069">
    <property type="entry name" value="CULLIN_2"/>
    <property type="match status" value="1"/>
</dbReference>
<dbReference type="AlphaFoldDB" id="M5XXF1"/>
<dbReference type="GO" id="GO:0031461">
    <property type="term" value="C:cullin-RING ubiquitin ligase complex"/>
    <property type="evidence" value="ECO:0000318"/>
    <property type="project" value="GO_Central"/>
</dbReference>
<dbReference type="Pfam" id="PF10557">
    <property type="entry name" value="Cullin_Nedd8"/>
    <property type="match status" value="1"/>
</dbReference>
<dbReference type="FunFam" id="1.10.10.10:FF:000183">
    <property type="entry name" value="Cullin 3"/>
    <property type="match status" value="1"/>
</dbReference>
<dbReference type="Gene3D" id="3.30.230.130">
    <property type="entry name" value="Cullin, Chain C, Domain 2"/>
    <property type="match status" value="1"/>
</dbReference>
<evidence type="ECO:0000256" key="3">
    <source>
        <dbReference type="ARBA" id="ARBA00022786"/>
    </source>
</evidence>
<dbReference type="Gramene" id="ONI30790">
    <property type="protein sequence ID" value="ONI30790"/>
    <property type="gene ID" value="PRUPE_1G272800"/>
</dbReference>
<dbReference type="InterPro" id="IPR016158">
    <property type="entry name" value="Cullin_homology"/>
</dbReference>
<dbReference type="eggNOG" id="KOG2166">
    <property type="taxonomic scope" value="Eukaryota"/>
</dbReference>
<dbReference type="SMART" id="SM00182">
    <property type="entry name" value="CULLIN"/>
    <property type="match status" value="1"/>
</dbReference>
<proteinExistence type="inferred from homology"/>
<dbReference type="InterPro" id="IPR016159">
    <property type="entry name" value="Cullin_repeat-like_dom_sf"/>
</dbReference>